<sequence length="360" mass="40372">MAEVGASLILFLTTSAVTILSWFLFFPKTPFVNQTHSTPPVLRKGISALLLVHTLFILYSIIILPPPNIFTRLHLSLGTPTDAIRSLLLRVSDDTELPRPIENVLQRFGSFEMRTLYVRFGHNALATCEYCSSYTDFALYALPGPLLAYLREATLIGLITIKGTRLERYRTYGIGPLVAVAATECYWISSVAITIPKDTRAPNGIMWHDTLTLLRQVLFLLLPLILHFFLRPSPPPLTQEVLLAPPGTIPSEQIPEIPGAVRTLQSLITKLQLLRLSRGAVQRHPDLRRAAGEYWAAEREEGEWVRTDEDVQKIAKDMKLGYDKADGEVGPLRENVRMAVENLFRGFVPSSWGPPPIPQR</sequence>
<feature type="transmembrane region" description="Helical" evidence="1">
    <location>
        <begin position="7"/>
        <end position="25"/>
    </location>
</feature>
<feature type="transmembrane region" description="Helical" evidence="1">
    <location>
        <begin position="172"/>
        <end position="193"/>
    </location>
</feature>
<dbReference type="PANTHER" id="PTHR39470:SF1">
    <property type="entry name" value="CHORISMATE SYNTHASE PROTEIN"/>
    <property type="match status" value="1"/>
</dbReference>
<accession>A0A0W0F0F3</accession>
<keyword evidence="1" id="KW-0812">Transmembrane</keyword>
<evidence type="ECO:0000313" key="3">
    <source>
        <dbReference type="Proteomes" id="UP000054988"/>
    </source>
</evidence>
<keyword evidence="1" id="KW-0472">Membrane</keyword>
<dbReference type="PANTHER" id="PTHR39470">
    <property type="entry name" value="CHROMOSOME 10, WHOLE GENOME SHOTGUN SEQUENCE"/>
    <property type="match status" value="1"/>
</dbReference>
<dbReference type="Proteomes" id="UP000054988">
    <property type="component" value="Unassembled WGS sequence"/>
</dbReference>
<gene>
    <name evidence="2" type="ORF">WG66_17647</name>
</gene>
<evidence type="ECO:0000313" key="2">
    <source>
        <dbReference type="EMBL" id="KTB29768.1"/>
    </source>
</evidence>
<comment type="caution">
    <text evidence="2">The sequence shown here is derived from an EMBL/GenBank/DDBJ whole genome shotgun (WGS) entry which is preliminary data.</text>
</comment>
<protein>
    <submittedName>
        <fullName evidence="2">Uncharacterized protein</fullName>
    </submittedName>
</protein>
<feature type="transmembrane region" description="Helical" evidence="1">
    <location>
        <begin position="213"/>
        <end position="230"/>
    </location>
</feature>
<dbReference type="eggNOG" id="ENOG502SCKN">
    <property type="taxonomic scope" value="Eukaryota"/>
</dbReference>
<dbReference type="EMBL" id="LATX01002412">
    <property type="protein sequence ID" value="KTB29768.1"/>
    <property type="molecule type" value="Genomic_DNA"/>
</dbReference>
<reference evidence="2 3" key="1">
    <citation type="submission" date="2015-12" db="EMBL/GenBank/DDBJ databases">
        <title>Draft genome sequence of Moniliophthora roreri, the causal agent of frosty pod rot of cacao.</title>
        <authorList>
            <person name="Aime M.C."/>
            <person name="Diaz-Valderrama J.R."/>
            <person name="Kijpornyongpan T."/>
            <person name="Phillips-Mora W."/>
        </authorList>
    </citation>
    <scope>NUCLEOTIDE SEQUENCE [LARGE SCALE GENOMIC DNA]</scope>
    <source>
        <strain evidence="2 3">MCA 2952</strain>
    </source>
</reference>
<organism evidence="2 3">
    <name type="scientific">Moniliophthora roreri</name>
    <name type="common">Frosty pod rot fungus</name>
    <name type="synonym">Monilia roreri</name>
    <dbReference type="NCBI Taxonomy" id="221103"/>
    <lineage>
        <taxon>Eukaryota</taxon>
        <taxon>Fungi</taxon>
        <taxon>Dikarya</taxon>
        <taxon>Basidiomycota</taxon>
        <taxon>Agaricomycotina</taxon>
        <taxon>Agaricomycetes</taxon>
        <taxon>Agaricomycetidae</taxon>
        <taxon>Agaricales</taxon>
        <taxon>Marasmiineae</taxon>
        <taxon>Marasmiaceae</taxon>
        <taxon>Moniliophthora</taxon>
    </lineage>
</organism>
<dbReference type="AlphaFoldDB" id="A0A0W0F0F3"/>
<keyword evidence="1" id="KW-1133">Transmembrane helix</keyword>
<name>A0A0W0F0F3_MONRR</name>
<proteinExistence type="predicted"/>
<evidence type="ECO:0000256" key="1">
    <source>
        <dbReference type="SAM" id="Phobius"/>
    </source>
</evidence>
<feature type="transmembrane region" description="Helical" evidence="1">
    <location>
        <begin position="45"/>
        <end position="64"/>
    </location>
</feature>